<evidence type="ECO:0000256" key="2">
    <source>
        <dbReference type="ARBA" id="ARBA00004604"/>
    </source>
</evidence>
<feature type="domain" description="Myb-like" evidence="10">
    <location>
        <begin position="1"/>
        <end position="57"/>
    </location>
</feature>
<keyword evidence="5" id="KW-0175">Coiled coil</keyword>
<evidence type="ECO:0000313" key="13">
    <source>
        <dbReference type="EMBL" id="KAL3632939.1"/>
    </source>
</evidence>
<evidence type="ECO:0000256" key="1">
    <source>
        <dbReference type="ARBA" id="ARBA00004286"/>
    </source>
</evidence>
<dbReference type="PANTHER" id="PTHR46267">
    <property type="entry name" value="SINGLE MYB HISTONE 4"/>
    <property type="match status" value="1"/>
</dbReference>
<evidence type="ECO:0000256" key="8">
    <source>
        <dbReference type="ARBA" id="ARBA00023242"/>
    </source>
</evidence>
<feature type="domain" description="H15" evidence="12">
    <location>
        <begin position="111"/>
        <end position="180"/>
    </location>
</feature>
<accession>A0ABD3CTP8</accession>
<evidence type="ECO:0000259" key="12">
    <source>
        <dbReference type="PROSITE" id="PS51504"/>
    </source>
</evidence>
<evidence type="ECO:0000313" key="14">
    <source>
        <dbReference type="Proteomes" id="UP001632038"/>
    </source>
</evidence>
<dbReference type="GO" id="GO:0005694">
    <property type="term" value="C:chromosome"/>
    <property type="evidence" value="ECO:0007669"/>
    <property type="project" value="UniProtKB-SubCell"/>
</dbReference>
<dbReference type="SMART" id="SM00717">
    <property type="entry name" value="SANT"/>
    <property type="match status" value="1"/>
</dbReference>
<gene>
    <name evidence="13" type="ORF">CASFOL_025923</name>
</gene>
<dbReference type="InterPro" id="IPR001005">
    <property type="entry name" value="SANT/Myb"/>
</dbReference>
<comment type="caution">
    <text evidence="13">The sequence shown here is derived from an EMBL/GenBank/DDBJ whole genome shotgun (WGS) entry which is preliminary data.</text>
</comment>
<evidence type="ECO:0000256" key="5">
    <source>
        <dbReference type="ARBA" id="ARBA00023054"/>
    </source>
</evidence>
<dbReference type="PROSITE" id="PS51294">
    <property type="entry name" value="HTH_MYB"/>
    <property type="match status" value="1"/>
</dbReference>
<evidence type="ECO:0000256" key="6">
    <source>
        <dbReference type="ARBA" id="ARBA00023125"/>
    </source>
</evidence>
<dbReference type="FunFam" id="1.10.10.60:FF:000168">
    <property type="entry name" value="Telomere repeat-binding factor 1"/>
    <property type="match status" value="1"/>
</dbReference>
<evidence type="ECO:0000256" key="4">
    <source>
        <dbReference type="ARBA" id="ARBA00023015"/>
    </source>
</evidence>
<dbReference type="CDD" id="cd11660">
    <property type="entry name" value="SANT_TRF"/>
    <property type="match status" value="1"/>
</dbReference>
<dbReference type="Pfam" id="PF00249">
    <property type="entry name" value="Myb_DNA-binding"/>
    <property type="match status" value="1"/>
</dbReference>
<dbReference type="GO" id="GO:0005730">
    <property type="term" value="C:nucleolus"/>
    <property type="evidence" value="ECO:0007669"/>
    <property type="project" value="UniProtKB-SubCell"/>
</dbReference>
<evidence type="ECO:0000256" key="3">
    <source>
        <dbReference type="ARBA" id="ARBA00022454"/>
    </source>
</evidence>
<dbReference type="SMART" id="SM00526">
    <property type="entry name" value="H15"/>
    <property type="match status" value="1"/>
</dbReference>
<dbReference type="InterPro" id="IPR044597">
    <property type="entry name" value="SMH1-6"/>
</dbReference>
<dbReference type="PROSITE" id="PS50090">
    <property type="entry name" value="MYB_LIKE"/>
    <property type="match status" value="1"/>
</dbReference>
<dbReference type="GO" id="GO:0003690">
    <property type="term" value="F:double-stranded DNA binding"/>
    <property type="evidence" value="ECO:0007669"/>
    <property type="project" value="UniProtKB-ARBA"/>
</dbReference>
<dbReference type="InterPro" id="IPR036388">
    <property type="entry name" value="WH-like_DNA-bd_sf"/>
</dbReference>
<comment type="subcellular location">
    <subcellularLocation>
        <location evidence="1">Chromosome</location>
    </subcellularLocation>
    <subcellularLocation>
        <location evidence="2">Nucleus</location>
        <location evidence="2">Nucleolus</location>
    </subcellularLocation>
</comment>
<dbReference type="Pfam" id="PF00538">
    <property type="entry name" value="Linker_histone"/>
    <property type="match status" value="1"/>
</dbReference>
<protein>
    <recommendedName>
        <fullName evidence="9">MYB transcription factor</fullName>
    </recommendedName>
</protein>
<evidence type="ECO:0000259" key="10">
    <source>
        <dbReference type="PROSITE" id="PS50090"/>
    </source>
</evidence>
<name>A0ABD3CTP8_9LAMI</name>
<dbReference type="Gene3D" id="1.10.246.220">
    <property type="match status" value="1"/>
</dbReference>
<reference evidence="14" key="1">
    <citation type="journal article" date="2024" name="IScience">
        <title>Strigolactones Initiate the Formation of Haustorium-like Structures in Castilleja.</title>
        <authorList>
            <person name="Buerger M."/>
            <person name="Peterson D."/>
            <person name="Chory J."/>
        </authorList>
    </citation>
    <scope>NUCLEOTIDE SEQUENCE [LARGE SCALE GENOMIC DNA]</scope>
</reference>
<dbReference type="PROSITE" id="PS51504">
    <property type="entry name" value="H15"/>
    <property type="match status" value="1"/>
</dbReference>
<proteinExistence type="predicted"/>
<evidence type="ECO:0000256" key="7">
    <source>
        <dbReference type="ARBA" id="ARBA00023163"/>
    </source>
</evidence>
<keyword evidence="6" id="KW-0238">DNA-binding</keyword>
<dbReference type="InterPro" id="IPR009057">
    <property type="entry name" value="Homeodomain-like_sf"/>
</dbReference>
<organism evidence="13 14">
    <name type="scientific">Castilleja foliolosa</name>
    <dbReference type="NCBI Taxonomy" id="1961234"/>
    <lineage>
        <taxon>Eukaryota</taxon>
        <taxon>Viridiplantae</taxon>
        <taxon>Streptophyta</taxon>
        <taxon>Embryophyta</taxon>
        <taxon>Tracheophyta</taxon>
        <taxon>Spermatophyta</taxon>
        <taxon>Magnoliopsida</taxon>
        <taxon>eudicotyledons</taxon>
        <taxon>Gunneridae</taxon>
        <taxon>Pentapetalae</taxon>
        <taxon>asterids</taxon>
        <taxon>lamiids</taxon>
        <taxon>Lamiales</taxon>
        <taxon>Orobanchaceae</taxon>
        <taxon>Pedicularideae</taxon>
        <taxon>Castillejinae</taxon>
        <taxon>Castilleja</taxon>
    </lineage>
</organism>
<keyword evidence="7" id="KW-0804">Transcription</keyword>
<dbReference type="InterPro" id="IPR017930">
    <property type="entry name" value="Myb_dom"/>
</dbReference>
<keyword evidence="3" id="KW-0158">Chromosome</keyword>
<feature type="domain" description="HTH myb-type" evidence="11">
    <location>
        <begin position="1"/>
        <end position="61"/>
    </location>
</feature>
<sequence>MGNRKQKWTEEEEDALKAGVAKHGPGKWKIILVDSELGPKFMNRSNVDLKDKWRNMCVNQVQGGRDNSTTPKAIEYVSGALASNIQNNALVCSLKEKANDHLSHSPQNLKNVPKYNPMIFDALSSLKDPNGSDISAIANFIEQKYEVPQTFRRRLLSTKLRKLVLQDKIEKVQHCFKIKDVTLATKTPSPKQKDVRPKPLQQSSLTISCDLKAVEDAAKTAARWIAEAENKAFVMSAAVKESERASQMSDDADAMLTLAQELYVKCSGDDGYIFMY</sequence>
<keyword evidence="8" id="KW-0539">Nucleus</keyword>
<evidence type="ECO:0000256" key="9">
    <source>
        <dbReference type="ARBA" id="ARBA00032813"/>
    </source>
</evidence>
<dbReference type="Gene3D" id="1.10.10.10">
    <property type="entry name" value="Winged helix-like DNA-binding domain superfamily/Winged helix DNA-binding domain"/>
    <property type="match status" value="1"/>
</dbReference>
<dbReference type="EMBL" id="JAVIJP010000032">
    <property type="protein sequence ID" value="KAL3632939.1"/>
    <property type="molecule type" value="Genomic_DNA"/>
</dbReference>
<dbReference type="AlphaFoldDB" id="A0ABD3CTP8"/>
<dbReference type="PANTHER" id="PTHR46267:SF3">
    <property type="entry name" value="TELOMERE REPEAT-BINDING FACTOR 4-RELATED"/>
    <property type="match status" value="1"/>
</dbReference>
<dbReference type="Proteomes" id="UP001632038">
    <property type="component" value="Unassembled WGS sequence"/>
</dbReference>
<keyword evidence="4" id="KW-0805">Transcription regulation</keyword>
<evidence type="ECO:0000259" key="11">
    <source>
        <dbReference type="PROSITE" id="PS51294"/>
    </source>
</evidence>
<dbReference type="GO" id="GO:0043565">
    <property type="term" value="F:sequence-specific DNA binding"/>
    <property type="evidence" value="ECO:0007669"/>
    <property type="project" value="UniProtKB-ARBA"/>
</dbReference>
<keyword evidence="14" id="KW-1185">Reference proteome</keyword>
<dbReference type="InterPro" id="IPR005818">
    <property type="entry name" value="Histone_H1/H5_H15"/>
</dbReference>
<dbReference type="SUPFAM" id="SSF46689">
    <property type="entry name" value="Homeodomain-like"/>
    <property type="match status" value="1"/>
</dbReference>